<feature type="transmembrane region" description="Helical" evidence="1">
    <location>
        <begin position="67"/>
        <end position="90"/>
    </location>
</feature>
<evidence type="ECO:0000256" key="1">
    <source>
        <dbReference type="SAM" id="Phobius"/>
    </source>
</evidence>
<name>A0A7V8EJ06_PSEPU</name>
<keyword evidence="1" id="KW-0812">Transmembrane</keyword>
<dbReference type="EMBL" id="WOWR01000005">
    <property type="protein sequence ID" value="KAF0255681.1"/>
    <property type="molecule type" value="Genomic_DNA"/>
</dbReference>
<sequence length="150" mass="16843">MSFFTSKRTPKEQIESGRLTFLLALKLSRLAYQVSKRKLQQFYIPTLVLIAVVLAVSKFLHSEGREFADYAGISMMLFAFYSWAAIQFYWSGIAIEFLGHANAMFGPKTRDTALECSLEGKPFDLVQTSKMLGEYADSRYAKSVGGTPKA</sequence>
<reference evidence="2 3" key="1">
    <citation type="submission" date="2019-12" db="EMBL/GenBank/DDBJ databases">
        <authorList>
            <person name="Woiski C."/>
        </authorList>
    </citation>
    <scope>NUCLEOTIDE SEQUENCE [LARGE SCALE GENOMIC DNA]</scope>
    <source>
        <strain evidence="2 3">BOE100</strain>
    </source>
</reference>
<dbReference type="Proteomes" id="UP000442695">
    <property type="component" value="Unassembled WGS sequence"/>
</dbReference>
<keyword evidence="1" id="KW-1133">Transmembrane helix</keyword>
<evidence type="ECO:0000313" key="3">
    <source>
        <dbReference type="Proteomes" id="UP000442695"/>
    </source>
</evidence>
<dbReference type="RefSeq" id="WP_156858574.1">
    <property type="nucleotide sequence ID" value="NZ_WOWR01000005.1"/>
</dbReference>
<proteinExistence type="predicted"/>
<protein>
    <submittedName>
        <fullName evidence="2">Uncharacterized protein</fullName>
    </submittedName>
</protein>
<keyword evidence="1" id="KW-0472">Membrane</keyword>
<organism evidence="2 3">
    <name type="scientific">Pseudomonas putida</name>
    <name type="common">Arthrobacter siderocapsulatus</name>
    <dbReference type="NCBI Taxonomy" id="303"/>
    <lineage>
        <taxon>Bacteria</taxon>
        <taxon>Pseudomonadati</taxon>
        <taxon>Pseudomonadota</taxon>
        <taxon>Gammaproteobacteria</taxon>
        <taxon>Pseudomonadales</taxon>
        <taxon>Pseudomonadaceae</taxon>
        <taxon>Pseudomonas</taxon>
    </lineage>
</organism>
<evidence type="ECO:0000313" key="2">
    <source>
        <dbReference type="EMBL" id="KAF0255681.1"/>
    </source>
</evidence>
<accession>A0A7V8EJ06</accession>
<comment type="caution">
    <text evidence="2">The sequence shown here is derived from an EMBL/GenBank/DDBJ whole genome shotgun (WGS) entry which is preliminary data.</text>
</comment>
<dbReference type="AlphaFoldDB" id="A0A7V8EJ06"/>
<gene>
    <name evidence="2" type="ORF">GN299_06210</name>
</gene>
<feature type="transmembrane region" description="Helical" evidence="1">
    <location>
        <begin position="41"/>
        <end position="60"/>
    </location>
</feature>